<dbReference type="Proteomes" id="UP001597526">
    <property type="component" value="Unassembled WGS sequence"/>
</dbReference>
<evidence type="ECO:0000256" key="5">
    <source>
        <dbReference type="ARBA" id="ARBA00022741"/>
    </source>
</evidence>
<sequence>MQVLHYKKELRDILSSKDGKNHTIGFVPTMGALHKGHLSLVNRALNENDIVVVSIFINPTQFDNKEDLEKYPANLEEDMVLLKTISNDILIFAPSAKEIYDEKIDSKEFDFNGLEKVMEGEFRAGHFNGVATIVELLLLTVNPTRAYFGEKDFQQLQIIKKLVELKGFPFKIIGCPIEREANGLARSSRNERLSLSTREKGGFIYKTLKTAKLKFGTESANSIEEWVVSEFARNAVFTLEYFQIADINTLTPILKKQKNVKYRAFIAVYAEGIRLIDNIAL</sequence>
<evidence type="ECO:0000256" key="1">
    <source>
        <dbReference type="ARBA" id="ARBA00004990"/>
    </source>
</evidence>
<feature type="binding site" evidence="8">
    <location>
        <position position="61"/>
    </location>
    <ligand>
        <name>(R)-pantoate</name>
        <dbReference type="ChEBI" id="CHEBI:15980"/>
    </ligand>
</feature>
<name>A0ABW5MT82_9FLAO</name>
<comment type="pathway">
    <text evidence="1 8">Cofactor biosynthesis; (R)-pantothenate biosynthesis; (R)-pantothenate from (R)-pantoate and beta-alanine: step 1/1.</text>
</comment>
<dbReference type="RefSeq" id="WP_377766139.1">
    <property type="nucleotide sequence ID" value="NZ_JBHULB010000007.1"/>
</dbReference>
<keyword evidence="6 8" id="KW-0067">ATP-binding</keyword>
<comment type="catalytic activity">
    <reaction evidence="7 8">
        <text>(R)-pantoate + beta-alanine + ATP = (R)-pantothenate + AMP + diphosphate + H(+)</text>
        <dbReference type="Rhea" id="RHEA:10912"/>
        <dbReference type="ChEBI" id="CHEBI:15378"/>
        <dbReference type="ChEBI" id="CHEBI:15980"/>
        <dbReference type="ChEBI" id="CHEBI:29032"/>
        <dbReference type="ChEBI" id="CHEBI:30616"/>
        <dbReference type="ChEBI" id="CHEBI:33019"/>
        <dbReference type="ChEBI" id="CHEBI:57966"/>
        <dbReference type="ChEBI" id="CHEBI:456215"/>
        <dbReference type="EC" id="6.3.2.1"/>
    </reaction>
</comment>
<organism evidence="9 10">
    <name type="scientific">Croceitalea marina</name>
    <dbReference type="NCBI Taxonomy" id="1775166"/>
    <lineage>
        <taxon>Bacteria</taxon>
        <taxon>Pseudomonadati</taxon>
        <taxon>Bacteroidota</taxon>
        <taxon>Flavobacteriia</taxon>
        <taxon>Flavobacteriales</taxon>
        <taxon>Flavobacteriaceae</taxon>
        <taxon>Croceitalea</taxon>
    </lineage>
</organism>
<evidence type="ECO:0000313" key="9">
    <source>
        <dbReference type="EMBL" id="MFD2586565.1"/>
    </source>
</evidence>
<dbReference type="InterPro" id="IPR003721">
    <property type="entry name" value="Pantoate_ligase"/>
</dbReference>
<keyword evidence="10" id="KW-1185">Reference proteome</keyword>
<keyword evidence="4 8" id="KW-0566">Pantothenate biosynthesis</keyword>
<feature type="binding site" evidence="8">
    <location>
        <begin position="30"/>
        <end position="37"/>
    </location>
    <ligand>
        <name>ATP</name>
        <dbReference type="ChEBI" id="CHEBI:30616"/>
    </ligand>
</feature>
<feature type="binding site" evidence="8">
    <location>
        <position position="155"/>
    </location>
    <ligand>
        <name>(R)-pantoate</name>
        <dbReference type="ChEBI" id="CHEBI:15980"/>
    </ligand>
</feature>
<dbReference type="InterPro" id="IPR004821">
    <property type="entry name" value="Cyt_trans-like"/>
</dbReference>
<dbReference type="Pfam" id="PF02569">
    <property type="entry name" value="Pantoate_ligase"/>
    <property type="match status" value="1"/>
</dbReference>
<gene>
    <name evidence="8 9" type="primary">panC</name>
    <name evidence="9" type="ORF">ACFSQJ_06465</name>
</gene>
<keyword evidence="5 8" id="KW-0547">Nucleotide-binding</keyword>
<comment type="caution">
    <text evidence="8">Lacks conserved residue(s) required for the propagation of feature annotation.</text>
</comment>
<dbReference type="PANTHER" id="PTHR21299:SF1">
    <property type="entry name" value="PANTOATE--BETA-ALANINE LIGASE"/>
    <property type="match status" value="1"/>
</dbReference>
<proteinExistence type="inferred from homology"/>
<dbReference type="InterPro" id="IPR042176">
    <property type="entry name" value="Pantoate_ligase_C"/>
</dbReference>
<protein>
    <recommendedName>
        <fullName evidence="8">Pantothenate synthetase</fullName>
        <shortName evidence="8">PS</shortName>
        <ecNumber evidence="8">6.3.2.1</ecNumber>
    </recommendedName>
    <alternativeName>
        <fullName evidence="8">Pantoate--beta-alanine ligase</fullName>
    </alternativeName>
    <alternativeName>
        <fullName evidence="8">Pantoate-activating enzyme</fullName>
    </alternativeName>
</protein>
<dbReference type="Gene3D" id="3.30.1300.10">
    <property type="entry name" value="Pantoate-beta-alanine ligase, C-terminal domain"/>
    <property type="match status" value="1"/>
</dbReference>
<comment type="caution">
    <text evidence="9">The sequence shown here is derived from an EMBL/GenBank/DDBJ whole genome shotgun (WGS) entry which is preliminary data.</text>
</comment>
<keyword evidence="8" id="KW-0963">Cytoplasm</keyword>
<evidence type="ECO:0000256" key="4">
    <source>
        <dbReference type="ARBA" id="ARBA00022655"/>
    </source>
</evidence>
<dbReference type="NCBIfam" id="TIGR00018">
    <property type="entry name" value="panC"/>
    <property type="match status" value="1"/>
</dbReference>
<comment type="function">
    <text evidence="8">Catalyzes the condensation of pantoate with beta-alanine in an ATP-dependent reaction via a pantoyl-adenylate intermediate.</text>
</comment>
<feature type="active site" description="Proton donor" evidence="8">
    <location>
        <position position="37"/>
    </location>
</feature>
<feature type="binding site" evidence="8">
    <location>
        <begin position="186"/>
        <end position="189"/>
    </location>
    <ligand>
        <name>ATP</name>
        <dbReference type="ChEBI" id="CHEBI:30616"/>
    </ligand>
</feature>
<evidence type="ECO:0000256" key="8">
    <source>
        <dbReference type="HAMAP-Rule" id="MF_00158"/>
    </source>
</evidence>
<dbReference type="SUPFAM" id="SSF52374">
    <property type="entry name" value="Nucleotidylyl transferase"/>
    <property type="match status" value="1"/>
</dbReference>
<dbReference type="GO" id="GO:0004592">
    <property type="term" value="F:pantoate-beta-alanine ligase activity"/>
    <property type="evidence" value="ECO:0007669"/>
    <property type="project" value="UniProtKB-EC"/>
</dbReference>
<comment type="miscellaneous">
    <text evidence="8">The reaction proceeds by a bi uni uni bi ping pong mechanism.</text>
</comment>
<comment type="subunit">
    <text evidence="8">Homodimer.</text>
</comment>
<evidence type="ECO:0000256" key="7">
    <source>
        <dbReference type="ARBA" id="ARBA00048258"/>
    </source>
</evidence>
<comment type="subcellular location">
    <subcellularLocation>
        <location evidence="8">Cytoplasm</location>
    </subcellularLocation>
</comment>
<feature type="binding site" evidence="8">
    <location>
        <position position="61"/>
    </location>
    <ligand>
        <name>beta-alanine</name>
        <dbReference type="ChEBI" id="CHEBI:57966"/>
    </ligand>
</feature>
<evidence type="ECO:0000313" key="10">
    <source>
        <dbReference type="Proteomes" id="UP001597526"/>
    </source>
</evidence>
<evidence type="ECO:0000256" key="3">
    <source>
        <dbReference type="ARBA" id="ARBA00022598"/>
    </source>
</evidence>
<dbReference type="EMBL" id="JBHULB010000007">
    <property type="protein sequence ID" value="MFD2586565.1"/>
    <property type="molecule type" value="Genomic_DNA"/>
</dbReference>
<comment type="similarity">
    <text evidence="2 8">Belongs to the pantothenate synthetase family.</text>
</comment>
<accession>A0ABW5MT82</accession>
<dbReference type="HAMAP" id="MF_00158">
    <property type="entry name" value="PanC"/>
    <property type="match status" value="1"/>
</dbReference>
<feature type="binding site" evidence="8">
    <location>
        <begin position="149"/>
        <end position="152"/>
    </location>
    <ligand>
        <name>ATP</name>
        <dbReference type="ChEBI" id="CHEBI:30616"/>
    </ligand>
</feature>
<evidence type="ECO:0000256" key="2">
    <source>
        <dbReference type="ARBA" id="ARBA00009256"/>
    </source>
</evidence>
<dbReference type="PANTHER" id="PTHR21299">
    <property type="entry name" value="CYTIDYLATE KINASE/PANTOATE-BETA-ALANINE LIGASE"/>
    <property type="match status" value="1"/>
</dbReference>
<dbReference type="EC" id="6.3.2.1" evidence="8"/>
<keyword evidence="3 8" id="KW-0436">Ligase</keyword>
<dbReference type="InterPro" id="IPR014729">
    <property type="entry name" value="Rossmann-like_a/b/a_fold"/>
</dbReference>
<dbReference type="Gene3D" id="3.40.50.620">
    <property type="entry name" value="HUPs"/>
    <property type="match status" value="1"/>
</dbReference>
<dbReference type="NCBIfam" id="TIGR00125">
    <property type="entry name" value="cyt_tran_rel"/>
    <property type="match status" value="1"/>
</dbReference>
<reference evidence="10" key="1">
    <citation type="journal article" date="2019" name="Int. J. Syst. Evol. Microbiol.">
        <title>The Global Catalogue of Microorganisms (GCM) 10K type strain sequencing project: providing services to taxonomists for standard genome sequencing and annotation.</title>
        <authorList>
            <consortium name="The Broad Institute Genomics Platform"/>
            <consortium name="The Broad Institute Genome Sequencing Center for Infectious Disease"/>
            <person name="Wu L."/>
            <person name="Ma J."/>
        </authorList>
    </citation>
    <scope>NUCLEOTIDE SEQUENCE [LARGE SCALE GENOMIC DNA]</scope>
    <source>
        <strain evidence="10">KCTC 52368</strain>
    </source>
</reference>
<evidence type="ECO:0000256" key="6">
    <source>
        <dbReference type="ARBA" id="ARBA00022840"/>
    </source>
</evidence>